<organism evidence="2 3">
    <name type="scientific">Microbacterium suwonense</name>
    <dbReference type="NCBI Taxonomy" id="683047"/>
    <lineage>
        <taxon>Bacteria</taxon>
        <taxon>Bacillati</taxon>
        <taxon>Actinomycetota</taxon>
        <taxon>Actinomycetes</taxon>
        <taxon>Micrococcales</taxon>
        <taxon>Microbacteriaceae</taxon>
        <taxon>Microbacterium</taxon>
    </lineage>
</organism>
<dbReference type="PANTHER" id="PTHR43802:SF1">
    <property type="entry name" value="IP11341P-RELATED"/>
    <property type="match status" value="1"/>
</dbReference>
<sequence>MSSVAPRLAAYQNKYKRIKMERDDQGILVVTLHTDGGSLVWDSLVHDELAYAFAEIGTDPETKVVVLTGAGDAYCEAIDFSSFVLNGPLDWDNSVYEGQRLLNNLLAIRVPVISAVNGPASIHSEIAILADVVVATENTYFQDAAHFVNGIVPGDGVHTAWINAMGQRRGSYFLLTGEKLSASEAKAAGVVNEVVPQGQSLSRALEIAGEMAAKSMLALRYSREVLNRDLRTTMQTNLGHGLAFEALAALDL</sequence>
<protein>
    <submittedName>
        <fullName evidence="2">Crotonase</fullName>
    </submittedName>
</protein>
<reference evidence="3" key="1">
    <citation type="journal article" date="2019" name="Int. J. Syst. Evol. Microbiol.">
        <title>The Global Catalogue of Microorganisms (GCM) 10K type strain sequencing project: providing services to taxonomists for standard genome sequencing and annotation.</title>
        <authorList>
            <consortium name="The Broad Institute Genomics Platform"/>
            <consortium name="The Broad Institute Genome Sequencing Center for Infectious Disease"/>
            <person name="Wu L."/>
            <person name="Ma J."/>
        </authorList>
    </citation>
    <scope>NUCLEOTIDE SEQUENCE [LARGE SCALE GENOMIC DNA]</scope>
    <source>
        <strain evidence="3">NBRC 106310</strain>
    </source>
</reference>
<dbReference type="Proteomes" id="UP001321543">
    <property type="component" value="Chromosome"/>
</dbReference>
<accession>A0ABN6X3L3</accession>
<evidence type="ECO:0000313" key="2">
    <source>
        <dbReference type="EMBL" id="BDZ39319.1"/>
    </source>
</evidence>
<evidence type="ECO:0000256" key="1">
    <source>
        <dbReference type="ARBA" id="ARBA00005254"/>
    </source>
</evidence>
<dbReference type="Gene3D" id="3.90.226.10">
    <property type="entry name" value="2-enoyl-CoA Hydratase, Chain A, domain 1"/>
    <property type="match status" value="1"/>
</dbReference>
<dbReference type="CDD" id="cd06558">
    <property type="entry name" value="crotonase-like"/>
    <property type="match status" value="1"/>
</dbReference>
<comment type="similarity">
    <text evidence="1">Belongs to the enoyl-CoA hydratase/isomerase family.</text>
</comment>
<name>A0ABN6X3L3_9MICO</name>
<evidence type="ECO:0000313" key="3">
    <source>
        <dbReference type="Proteomes" id="UP001321543"/>
    </source>
</evidence>
<gene>
    <name evidence="2" type="ORF">GCM10025863_19330</name>
</gene>
<dbReference type="PANTHER" id="PTHR43802">
    <property type="entry name" value="ENOYL-COA HYDRATASE"/>
    <property type="match status" value="1"/>
</dbReference>
<dbReference type="EMBL" id="AP027728">
    <property type="protein sequence ID" value="BDZ39319.1"/>
    <property type="molecule type" value="Genomic_DNA"/>
</dbReference>
<proteinExistence type="inferred from homology"/>
<keyword evidence="3" id="KW-1185">Reference proteome</keyword>
<dbReference type="RefSeq" id="WP_286299360.1">
    <property type="nucleotide sequence ID" value="NZ_AP027728.1"/>
</dbReference>
<dbReference type="InterPro" id="IPR029045">
    <property type="entry name" value="ClpP/crotonase-like_dom_sf"/>
</dbReference>
<dbReference type="SUPFAM" id="SSF52096">
    <property type="entry name" value="ClpP/crotonase"/>
    <property type="match status" value="1"/>
</dbReference>
<dbReference type="InterPro" id="IPR001753">
    <property type="entry name" value="Enoyl-CoA_hydra/iso"/>
</dbReference>
<dbReference type="Pfam" id="PF00378">
    <property type="entry name" value="ECH_1"/>
    <property type="match status" value="1"/>
</dbReference>